<dbReference type="SUPFAM" id="SSF63712">
    <property type="entry name" value="Nicotinic receptor ligand binding domain-like"/>
    <property type="match status" value="1"/>
</dbReference>
<proteinExistence type="predicted"/>
<dbReference type="Proteomes" id="UP000078046">
    <property type="component" value="Unassembled WGS sequence"/>
</dbReference>
<evidence type="ECO:0000256" key="1">
    <source>
        <dbReference type="ARBA" id="ARBA00004141"/>
    </source>
</evidence>
<keyword evidence="2" id="KW-0472">Membrane</keyword>
<dbReference type="InterPro" id="IPR036734">
    <property type="entry name" value="Neur_chan_lig-bd_sf"/>
</dbReference>
<protein>
    <recommendedName>
        <fullName evidence="3">Neurotransmitter-gated ion-channel ligand-binding domain-containing protein</fullName>
    </recommendedName>
</protein>
<dbReference type="InterPro" id="IPR018000">
    <property type="entry name" value="Neurotransmitter_ion_chnl_CS"/>
</dbReference>
<gene>
    <name evidence="4" type="ORF">A3Q56_08208</name>
</gene>
<dbReference type="Gene3D" id="2.70.170.10">
    <property type="entry name" value="Neurotransmitter-gated ion-channel ligand-binding domain"/>
    <property type="match status" value="1"/>
</dbReference>
<sequence length="171" mass="20006">MYNSADEDIDSKFSTNIVVYNDGKCSWVPPGIFISSCAIDITWFPFDDQICKMKVNRINNDQLEEKIEISYTGSKVNIINYRTYKYFNATPSIIKSKIILRSVNNTKIPSIGYRKLKLTKINSIEDFYLIKISDNIISCRLAIKLRFIKTQSQKNIKHIEFKRKEVQKFLK</sequence>
<evidence type="ECO:0000313" key="4">
    <source>
        <dbReference type="EMBL" id="OAF64093.1"/>
    </source>
</evidence>
<dbReference type="OrthoDB" id="5975154at2759"/>
<dbReference type="GO" id="GO:0005230">
    <property type="term" value="F:extracellular ligand-gated monoatomic ion channel activity"/>
    <property type="evidence" value="ECO:0007669"/>
    <property type="project" value="InterPro"/>
</dbReference>
<dbReference type="EMBL" id="LWCA01002140">
    <property type="protein sequence ID" value="OAF64093.1"/>
    <property type="molecule type" value="Genomic_DNA"/>
</dbReference>
<dbReference type="GO" id="GO:0004888">
    <property type="term" value="F:transmembrane signaling receptor activity"/>
    <property type="evidence" value="ECO:0007669"/>
    <property type="project" value="InterPro"/>
</dbReference>
<feature type="domain" description="Neurotransmitter-gated ion-channel ligand-binding" evidence="3">
    <location>
        <begin position="1"/>
        <end position="94"/>
    </location>
</feature>
<dbReference type="InterPro" id="IPR006202">
    <property type="entry name" value="Neur_chan_lig-bd"/>
</dbReference>
<evidence type="ECO:0000259" key="3">
    <source>
        <dbReference type="Pfam" id="PF02931"/>
    </source>
</evidence>
<organism evidence="4 5">
    <name type="scientific">Intoshia linei</name>
    <dbReference type="NCBI Taxonomy" id="1819745"/>
    <lineage>
        <taxon>Eukaryota</taxon>
        <taxon>Metazoa</taxon>
        <taxon>Spiralia</taxon>
        <taxon>Lophotrochozoa</taxon>
        <taxon>Mesozoa</taxon>
        <taxon>Orthonectida</taxon>
        <taxon>Rhopaluridae</taxon>
        <taxon>Intoshia</taxon>
    </lineage>
</organism>
<dbReference type="Pfam" id="PF02931">
    <property type="entry name" value="Neur_chan_LBD"/>
    <property type="match status" value="1"/>
</dbReference>
<accession>A0A177ARU3</accession>
<reference evidence="4 5" key="1">
    <citation type="submission" date="2016-04" db="EMBL/GenBank/DDBJ databases">
        <title>The genome of Intoshia linei affirms orthonectids as highly simplified spiralians.</title>
        <authorList>
            <person name="Mikhailov K.V."/>
            <person name="Slusarev G.S."/>
            <person name="Nikitin M.A."/>
            <person name="Logacheva M.D."/>
            <person name="Penin A."/>
            <person name="Aleoshin V."/>
            <person name="Panchin Y.V."/>
        </authorList>
    </citation>
    <scope>NUCLEOTIDE SEQUENCE [LARGE SCALE GENOMIC DNA]</scope>
    <source>
        <strain evidence="4">Intl2013</strain>
        <tissue evidence="4">Whole animal</tissue>
    </source>
</reference>
<keyword evidence="5" id="KW-1185">Reference proteome</keyword>
<comment type="caution">
    <text evidence="4">The sequence shown here is derived from an EMBL/GenBank/DDBJ whole genome shotgun (WGS) entry which is preliminary data.</text>
</comment>
<dbReference type="PANTHER" id="PTHR18945">
    <property type="entry name" value="NEUROTRANSMITTER GATED ION CHANNEL"/>
    <property type="match status" value="1"/>
</dbReference>
<dbReference type="AlphaFoldDB" id="A0A177ARU3"/>
<evidence type="ECO:0000256" key="2">
    <source>
        <dbReference type="ARBA" id="ARBA00023136"/>
    </source>
</evidence>
<name>A0A177ARU3_9BILA</name>
<evidence type="ECO:0000313" key="5">
    <source>
        <dbReference type="Proteomes" id="UP000078046"/>
    </source>
</evidence>
<dbReference type="GO" id="GO:0016020">
    <property type="term" value="C:membrane"/>
    <property type="evidence" value="ECO:0007669"/>
    <property type="project" value="UniProtKB-SubCell"/>
</dbReference>
<comment type="subcellular location">
    <subcellularLocation>
        <location evidence="1">Membrane</location>
        <topology evidence="1">Multi-pass membrane protein</topology>
    </subcellularLocation>
</comment>
<dbReference type="PROSITE" id="PS00236">
    <property type="entry name" value="NEUROTR_ION_CHANNEL"/>
    <property type="match status" value="1"/>
</dbReference>
<dbReference type="InterPro" id="IPR006201">
    <property type="entry name" value="Neur_channel"/>
</dbReference>